<sequence length="246" mass="27258">MSRLYPTQDLPFSDRGIMPDIIFNPHGIPSRMTAGKLLEVIAGKAAAEYALSFDSTPFGFSDEKPAAEYFGSILEKAGFNYFGEDTMYSGIDGRMMDVKVYQGIMYYQRLRHMTEDKYQVRSTGAVDVVTRQPIKGRKRGGAIRFGEMERDALIAHGAVFTLKDRLLDCSDSSMEWTCTVCGCLLSAKPLQIPGSQKHFRVPVCALCGPDARMARLQIPHAFKYMVAELASIGICVKLKVSENADA</sequence>
<accession>A0A6A0GYZ5</accession>
<dbReference type="GO" id="GO:0000428">
    <property type="term" value="C:DNA-directed RNA polymerase complex"/>
    <property type="evidence" value="ECO:0007669"/>
    <property type="project" value="UniProtKB-KW"/>
</dbReference>
<keyword evidence="4" id="KW-0808">Transferase</keyword>
<dbReference type="GO" id="GO:0003677">
    <property type="term" value="F:DNA binding"/>
    <property type="evidence" value="ECO:0007669"/>
    <property type="project" value="InterPro"/>
</dbReference>
<dbReference type="Gene3D" id="3.90.1800.10">
    <property type="entry name" value="RNA polymerase alpha subunit dimerisation domain"/>
    <property type="match status" value="1"/>
</dbReference>
<dbReference type="GO" id="GO:0003899">
    <property type="term" value="F:DNA-directed RNA polymerase activity"/>
    <property type="evidence" value="ECO:0007669"/>
    <property type="project" value="UniProtKB-EC"/>
</dbReference>
<protein>
    <recommendedName>
        <fullName evidence="2">DNA-directed RNA polymerase</fullName>
        <ecNumber evidence="2">2.7.7.6</ecNumber>
    </recommendedName>
</protein>
<reference evidence="9" key="2">
    <citation type="journal article" date="2018" name="Environ. Sci. Technol.">
        <title>The Toxicogenome of Hyalella azteca: A Model for Sediment Ecotoxicology and Evolutionary Toxicology.</title>
        <authorList>
            <person name="Poynton H.C."/>
            <person name="Hasenbein S."/>
            <person name="Benoit J.B."/>
            <person name="Sepulveda M.S."/>
            <person name="Poelchau M.F."/>
            <person name="Hughes D.S.T."/>
            <person name="Murali S.C."/>
            <person name="Chen S."/>
            <person name="Glastad K.M."/>
            <person name="Goodisman M.A.D."/>
            <person name="Werren J.H."/>
            <person name="Vineis J.H."/>
            <person name="Bowen J.L."/>
            <person name="Friedrich M."/>
            <person name="Jones J."/>
            <person name="Robertson H.M."/>
            <person name="Feyereisen R."/>
            <person name="Mechler-Hickson A."/>
            <person name="Mathers N."/>
            <person name="Lee C.E."/>
            <person name="Colbourne J.K."/>
            <person name="Biales A."/>
            <person name="Johnston J.S."/>
            <person name="Wellborn G.A."/>
            <person name="Rosendale A.J."/>
            <person name="Cridge A.G."/>
            <person name="Munoz-Torres M.C."/>
            <person name="Bain P.A."/>
            <person name="Manny A.R."/>
            <person name="Major K.M."/>
            <person name="Lambert F.N."/>
            <person name="Vulpe C.D."/>
            <person name="Tuck P."/>
            <person name="Blalock B.J."/>
            <person name="Lin Y.Y."/>
            <person name="Smith M.E."/>
            <person name="Ochoa-Acuna H."/>
            <person name="Chen M.M."/>
            <person name="Childers C.P."/>
            <person name="Qu J."/>
            <person name="Dugan S."/>
            <person name="Lee S.L."/>
            <person name="Chao H."/>
            <person name="Dinh H."/>
            <person name="Han Y."/>
            <person name="Doddapaneni H."/>
            <person name="Worley K.C."/>
            <person name="Muzny D.M."/>
            <person name="Gibbs R.A."/>
            <person name="Richards S."/>
        </authorList>
    </citation>
    <scope>NUCLEOTIDE SEQUENCE</scope>
    <source>
        <strain evidence="9">HAZT.00-mixed</strain>
        <tissue evidence="9">Whole organism</tissue>
    </source>
</reference>
<dbReference type="Pfam" id="PF04560">
    <property type="entry name" value="RNA_pol_Rpb2_7"/>
    <property type="match status" value="1"/>
</dbReference>
<reference evidence="9" key="3">
    <citation type="submission" date="2019-06" db="EMBL/GenBank/DDBJ databases">
        <authorList>
            <person name="Poynton C."/>
            <person name="Hasenbein S."/>
            <person name="Benoit J.B."/>
            <person name="Sepulveda M.S."/>
            <person name="Poelchau M.F."/>
            <person name="Murali S.C."/>
            <person name="Chen S."/>
            <person name="Glastad K.M."/>
            <person name="Werren J.H."/>
            <person name="Vineis J.H."/>
            <person name="Bowen J.L."/>
            <person name="Friedrich M."/>
            <person name="Jones J."/>
            <person name="Robertson H.M."/>
            <person name="Feyereisen R."/>
            <person name="Mechler-Hickson A."/>
            <person name="Mathers N."/>
            <person name="Lee C.E."/>
            <person name="Colbourne J.K."/>
            <person name="Biales A."/>
            <person name="Johnston J.S."/>
            <person name="Wellborn G.A."/>
            <person name="Rosendale A.J."/>
            <person name="Cridge A.G."/>
            <person name="Munoz-Torres M.C."/>
            <person name="Bain P.A."/>
            <person name="Manny A.R."/>
            <person name="Major K.M."/>
            <person name="Lambert F.N."/>
            <person name="Vulpe C.D."/>
            <person name="Tuck P."/>
            <person name="Blalock B.J."/>
            <person name="Lin Y.-Y."/>
            <person name="Smith M.E."/>
            <person name="Ochoa-Acuna H."/>
            <person name="Chen M.-J.M."/>
            <person name="Childers C.P."/>
            <person name="Qu J."/>
            <person name="Dugan S."/>
            <person name="Lee S.L."/>
            <person name="Chao H."/>
            <person name="Dinh H."/>
            <person name="Han Y."/>
            <person name="Doddapaneni H."/>
            <person name="Worley K.C."/>
            <person name="Muzny D.M."/>
            <person name="Gibbs R.A."/>
            <person name="Richards S."/>
        </authorList>
    </citation>
    <scope>NUCLEOTIDE SEQUENCE</scope>
    <source>
        <strain evidence="9">HAZT.00-mixed</strain>
        <tissue evidence="9">Whole organism</tissue>
    </source>
</reference>
<keyword evidence="6" id="KW-0804">Transcription</keyword>
<dbReference type="Proteomes" id="UP000711488">
    <property type="component" value="Unassembled WGS sequence"/>
</dbReference>
<dbReference type="Pfam" id="PF00562">
    <property type="entry name" value="RNA_pol_Rpb2_6"/>
    <property type="match status" value="1"/>
</dbReference>
<dbReference type="Gene3D" id="2.40.270.10">
    <property type="entry name" value="DNA-directed RNA polymerase, subunit 2, domain 6"/>
    <property type="match status" value="1"/>
</dbReference>
<comment type="caution">
    <text evidence="9">The sequence shown here is derived from an EMBL/GenBank/DDBJ whole genome shotgun (WGS) entry which is preliminary data.</text>
</comment>
<evidence type="ECO:0000256" key="2">
    <source>
        <dbReference type="ARBA" id="ARBA00012418"/>
    </source>
</evidence>
<name>A0A6A0GYZ5_HYAAZ</name>
<evidence type="ECO:0000256" key="4">
    <source>
        <dbReference type="ARBA" id="ARBA00022679"/>
    </source>
</evidence>
<dbReference type="InterPro" id="IPR007641">
    <property type="entry name" value="RNA_pol_Rpb2_7"/>
</dbReference>
<dbReference type="PANTHER" id="PTHR20856">
    <property type="entry name" value="DNA-DIRECTED RNA POLYMERASE I SUBUNIT 2"/>
    <property type="match status" value="1"/>
</dbReference>
<evidence type="ECO:0000256" key="3">
    <source>
        <dbReference type="ARBA" id="ARBA00022478"/>
    </source>
</evidence>
<comment type="similarity">
    <text evidence="1">Belongs to the RNA polymerase beta chain family.</text>
</comment>
<feature type="domain" description="DNA-directed RNA polymerase subunit 2 hybrid-binding" evidence="7">
    <location>
        <begin position="1"/>
        <end position="139"/>
    </location>
</feature>
<dbReference type="InterPro" id="IPR007120">
    <property type="entry name" value="DNA-dir_RNAP_su2_dom"/>
</dbReference>
<evidence type="ECO:0000259" key="7">
    <source>
        <dbReference type="Pfam" id="PF00562"/>
    </source>
</evidence>
<gene>
    <name evidence="9" type="ORF">HAZT_HAZT007511</name>
</gene>
<feature type="domain" description="RNA polymerase Rpb2" evidence="8">
    <location>
        <begin position="141"/>
        <end position="239"/>
    </location>
</feature>
<keyword evidence="5" id="KW-0548">Nucleotidyltransferase</keyword>
<dbReference type="GO" id="GO:0032549">
    <property type="term" value="F:ribonucleoside binding"/>
    <property type="evidence" value="ECO:0007669"/>
    <property type="project" value="InterPro"/>
</dbReference>
<organism evidence="9">
    <name type="scientific">Hyalella azteca</name>
    <name type="common">Amphipod</name>
    <dbReference type="NCBI Taxonomy" id="294128"/>
    <lineage>
        <taxon>Eukaryota</taxon>
        <taxon>Metazoa</taxon>
        <taxon>Ecdysozoa</taxon>
        <taxon>Arthropoda</taxon>
        <taxon>Crustacea</taxon>
        <taxon>Multicrustacea</taxon>
        <taxon>Malacostraca</taxon>
        <taxon>Eumalacostraca</taxon>
        <taxon>Peracarida</taxon>
        <taxon>Amphipoda</taxon>
        <taxon>Senticaudata</taxon>
        <taxon>Talitrida</taxon>
        <taxon>Talitroidea</taxon>
        <taxon>Hyalellidae</taxon>
        <taxon>Hyalella</taxon>
    </lineage>
</organism>
<reference evidence="9" key="1">
    <citation type="submission" date="2014-08" db="EMBL/GenBank/DDBJ databases">
        <authorList>
            <person name="Murali S."/>
            <person name="Richards S."/>
            <person name="Bandaranaike D."/>
            <person name="Bellair M."/>
            <person name="Blankenburg K."/>
            <person name="Chao H."/>
            <person name="Dinh H."/>
            <person name="Doddapaneni H."/>
            <person name="Dugan-Rocha S."/>
            <person name="Elkadiri S."/>
            <person name="Gnanaolivu R."/>
            <person name="Hughes D."/>
            <person name="Lee S."/>
            <person name="Li M."/>
            <person name="Ming W."/>
            <person name="Munidasa M."/>
            <person name="Muniz J."/>
            <person name="Nguyen L."/>
            <person name="Osuji N."/>
            <person name="Pu L.-L."/>
            <person name="Puazo M."/>
            <person name="Skinner E."/>
            <person name="Qu C."/>
            <person name="Quiroz J."/>
            <person name="Raj R."/>
            <person name="Weissenberger G."/>
            <person name="Xin Y."/>
            <person name="Zou X."/>
            <person name="Han Y."/>
            <person name="Worley K."/>
            <person name="Muzny D."/>
            <person name="Gibbs R."/>
        </authorList>
    </citation>
    <scope>NUCLEOTIDE SEQUENCE</scope>
    <source>
        <strain evidence="9">HAZT.00-mixed</strain>
        <tissue evidence="9">Whole organism</tissue>
    </source>
</reference>
<keyword evidence="3" id="KW-0240">DNA-directed RNA polymerase</keyword>
<evidence type="ECO:0000313" key="9">
    <source>
        <dbReference type="EMBL" id="KAA0191554.1"/>
    </source>
</evidence>
<dbReference type="EMBL" id="JQDR03012225">
    <property type="protein sequence ID" value="KAA0191554.1"/>
    <property type="molecule type" value="Genomic_DNA"/>
</dbReference>
<dbReference type="InterPro" id="IPR015712">
    <property type="entry name" value="DNA-dir_RNA_pol_su2"/>
</dbReference>
<dbReference type="GO" id="GO:0006351">
    <property type="term" value="P:DNA-templated transcription"/>
    <property type="evidence" value="ECO:0007669"/>
    <property type="project" value="InterPro"/>
</dbReference>
<dbReference type="EC" id="2.7.7.6" evidence="2"/>
<evidence type="ECO:0000256" key="6">
    <source>
        <dbReference type="ARBA" id="ARBA00023163"/>
    </source>
</evidence>
<evidence type="ECO:0000256" key="1">
    <source>
        <dbReference type="ARBA" id="ARBA00006835"/>
    </source>
</evidence>
<dbReference type="SUPFAM" id="SSF64484">
    <property type="entry name" value="beta and beta-prime subunits of DNA dependent RNA-polymerase"/>
    <property type="match status" value="1"/>
</dbReference>
<proteinExistence type="inferred from homology"/>
<evidence type="ECO:0000259" key="8">
    <source>
        <dbReference type="Pfam" id="PF04560"/>
    </source>
</evidence>
<evidence type="ECO:0000256" key="5">
    <source>
        <dbReference type="ARBA" id="ARBA00022695"/>
    </source>
</evidence>
<dbReference type="InterPro" id="IPR037033">
    <property type="entry name" value="DNA-dir_RNAP_su2_hyb_sf"/>
</dbReference>
<dbReference type="AlphaFoldDB" id="A0A6A0GYZ5"/>